<evidence type="ECO:0008006" key="4">
    <source>
        <dbReference type="Google" id="ProtNLM"/>
    </source>
</evidence>
<dbReference type="Proteomes" id="UP000176377">
    <property type="component" value="Unassembled WGS sequence"/>
</dbReference>
<dbReference type="PANTHER" id="PTHR18964">
    <property type="entry name" value="ROK (REPRESSOR, ORF, KINASE) FAMILY"/>
    <property type="match status" value="1"/>
</dbReference>
<name>A0A1F6DFM0_9BACT</name>
<reference evidence="2 3" key="1">
    <citation type="journal article" date="2016" name="Nat. Commun.">
        <title>Thousands of microbial genomes shed light on interconnected biogeochemical processes in an aquifer system.</title>
        <authorList>
            <person name="Anantharaman K."/>
            <person name="Brown C.T."/>
            <person name="Hug L.A."/>
            <person name="Sharon I."/>
            <person name="Castelle C.J."/>
            <person name="Probst A.J."/>
            <person name="Thomas B.C."/>
            <person name="Singh A."/>
            <person name="Wilkins M.J."/>
            <person name="Karaoz U."/>
            <person name="Brodie E.L."/>
            <person name="Williams K.H."/>
            <person name="Hubbard S.S."/>
            <person name="Banfield J.F."/>
        </authorList>
    </citation>
    <scope>NUCLEOTIDE SEQUENCE [LARGE SCALE GENOMIC DNA]</scope>
</reference>
<dbReference type="PANTHER" id="PTHR18964:SF149">
    <property type="entry name" value="BIFUNCTIONAL UDP-N-ACETYLGLUCOSAMINE 2-EPIMERASE_N-ACETYLMANNOSAMINE KINASE"/>
    <property type="match status" value="1"/>
</dbReference>
<comment type="similarity">
    <text evidence="1">Belongs to the ROK (NagC/XylR) family.</text>
</comment>
<dbReference type="InterPro" id="IPR043129">
    <property type="entry name" value="ATPase_NBD"/>
</dbReference>
<evidence type="ECO:0000256" key="1">
    <source>
        <dbReference type="ARBA" id="ARBA00006479"/>
    </source>
</evidence>
<dbReference type="Gene3D" id="3.30.420.40">
    <property type="match status" value="2"/>
</dbReference>
<proteinExistence type="inferred from homology"/>
<dbReference type="InterPro" id="IPR000600">
    <property type="entry name" value="ROK"/>
</dbReference>
<gene>
    <name evidence="2" type="ORF">A2765_00940</name>
</gene>
<evidence type="ECO:0000313" key="2">
    <source>
        <dbReference type="EMBL" id="OGG60117.1"/>
    </source>
</evidence>
<sequence length="276" mass="28803">MNIVFDIGGTNMRIASAEGTALGDVKKIPTPQDPKEAVAEFVRLAQEAAHGKTIRAVVGSIRWVVVDGVFLPGDKALPKWGGARLIEELSMALGAPVSFAHDTALIGLGEVHAGAGQGSRICAYVTVSTGVGGDRIVDGSVDRSTYNPEIGNQIVNGEKLEDLISGTAVKKKFGIDPKNLESLEERNKLADILAIGLYNTVLHWSPDTIVLGGSMIVGVNPIPLARVESELAKRLTMYPKAPIVKMAQLGDVGGLIGAAILAEEGLPAGQAGLSPE</sequence>
<protein>
    <recommendedName>
        <fullName evidence="4">ROK family protein</fullName>
    </recommendedName>
</protein>
<dbReference type="Pfam" id="PF00480">
    <property type="entry name" value="ROK"/>
    <property type="match status" value="1"/>
</dbReference>
<evidence type="ECO:0000313" key="3">
    <source>
        <dbReference type="Proteomes" id="UP000176377"/>
    </source>
</evidence>
<dbReference type="AlphaFoldDB" id="A0A1F6DFM0"/>
<dbReference type="EMBL" id="MFLA01000013">
    <property type="protein sequence ID" value="OGG60117.1"/>
    <property type="molecule type" value="Genomic_DNA"/>
</dbReference>
<accession>A0A1F6DFM0</accession>
<organism evidence="2 3">
    <name type="scientific">Candidatus Kaiserbacteria bacterium RIFCSPHIGHO2_01_FULL_56_24</name>
    <dbReference type="NCBI Taxonomy" id="1798487"/>
    <lineage>
        <taxon>Bacteria</taxon>
        <taxon>Candidatus Kaiseribacteriota</taxon>
    </lineage>
</organism>
<comment type="caution">
    <text evidence="2">The sequence shown here is derived from an EMBL/GenBank/DDBJ whole genome shotgun (WGS) entry which is preliminary data.</text>
</comment>
<dbReference type="SUPFAM" id="SSF53067">
    <property type="entry name" value="Actin-like ATPase domain"/>
    <property type="match status" value="1"/>
</dbReference>